<evidence type="ECO:0000313" key="4">
    <source>
        <dbReference type="Proteomes" id="UP000199208"/>
    </source>
</evidence>
<proteinExistence type="predicted"/>
<dbReference type="Proteomes" id="UP000199208">
    <property type="component" value="Unassembled WGS sequence"/>
</dbReference>
<evidence type="ECO:0000259" key="2">
    <source>
        <dbReference type="Pfam" id="PF13240"/>
    </source>
</evidence>
<feature type="transmembrane region" description="Helical" evidence="1">
    <location>
        <begin position="66"/>
        <end position="91"/>
    </location>
</feature>
<dbReference type="EMBL" id="FMWL01000011">
    <property type="protein sequence ID" value="SCZ80212.1"/>
    <property type="molecule type" value="Genomic_DNA"/>
</dbReference>
<evidence type="ECO:0000313" key="3">
    <source>
        <dbReference type="EMBL" id="SCZ80212.1"/>
    </source>
</evidence>
<accession>A0A1G5S1F5</accession>
<reference evidence="3 4" key="1">
    <citation type="submission" date="2016-10" db="EMBL/GenBank/DDBJ databases">
        <authorList>
            <person name="de Groot N.N."/>
        </authorList>
    </citation>
    <scope>NUCLEOTIDE SEQUENCE [LARGE SCALE GENOMIC DNA]</scope>
    <source>
        <strain evidence="3 4">DSM 2784</strain>
    </source>
</reference>
<evidence type="ECO:0000256" key="1">
    <source>
        <dbReference type="SAM" id="Phobius"/>
    </source>
</evidence>
<protein>
    <recommendedName>
        <fullName evidence="2">Zinc-ribbon domain-containing protein</fullName>
    </recommendedName>
</protein>
<keyword evidence="4" id="KW-1185">Reference proteome</keyword>
<keyword evidence="1" id="KW-0812">Transmembrane</keyword>
<dbReference type="InterPro" id="IPR026870">
    <property type="entry name" value="Zinc_ribbon_dom"/>
</dbReference>
<name>A0A1G5S1F5_9FIRM</name>
<dbReference type="AlphaFoldDB" id="A0A1G5S1F5"/>
<sequence length="105" mass="12093">MKYCATCGTQMAAKNRFCSKCGDPATHESSQNDLSLHDLISNKTLSSGTTSLKHGNKNPRTNISRYLFLFFWIFFFPFMVLNKLVNSEILIRHFSRKKAKRKRNG</sequence>
<organism evidence="3 4">
    <name type="scientific">Acidaminobacter hydrogenoformans DSM 2784</name>
    <dbReference type="NCBI Taxonomy" id="1120920"/>
    <lineage>
        <taxon>Bacteria</taxon>
        <taxon>Bacillati</taxon>
        <taxon>Bacillota</taxon>
        <taxon>Clostridia</taxon>
        <taxon>Peptostreptococcales</taxon>
        <taxon>Acidaminobacteraceae</taxon>
        <taxon>Acidaminobacter</taxon>
    </lineage>
</organism>
<keyword evidence="1" id="KW-0472">Membrane</keyword>
<feature type="domain" description="Zinc-ribbon" evidence="2">
    <location>
        <begin position="3"/>
        <end position="24"/>
    </location>
</feature>
<keyword evidence="1" id="KW-1133">Transmembrane helix</keyword>
<dbReference type="Pfam" id="PF13240">
    <property type="entry name" value="Zn_Ribbon_1"/>
    <property type="match status" value="1"/>
</dbReference>
<gene>
    <name evidence="3" type="ORF">SAMN03080599_02159</name>
</gene>